<organism evidence="2 3">
    <name type="scientific">Paenibacillus xerothermodurans</name>
    <dbReference type="NCBI Taxonomy" id="1977292"/>
    <lineage>
        <taxon>Bacteria</taxon>
        <taxon>Bacillati</taxon>
        <taxon>Bacillota</taxon>
        <taxon>Bacilli</taxon>
        <taxon>Bacillales</taxon>
        <taxon>Paenibacillaceae</taxon>
        <taxon>Paenibacillus</taxon>
    </lineage>
</organism>
<dbReference type="CDD" id="cd02440">
    <property type="entry name" value="AdoMet_MTases"/>
    <property type="match status" value="1"/>
</dbReference>
<dbReference type="Gene3D" id="3.40.50.150">
    <property type="entry name" value="Vaccinia Virus protein VP39"/>
    <property type="match status" value="1"/>
</dbReference>
<dbReference type="GO" id="GO:0008168">
    <property type="term" value="F:methyltransferase activity"/>
    <property type="evidence" value="ECO:0007669"/>
    <property type="project" value="UniProtKB-KW"/>
</dbReference>
<dbReference type="RefSeq" id="WP_089199333.1">
    <property type="nucleotide sequence ID" value="NZ_NHRJ02000002.1"/>
</dbReference>
<accession>A0A2W1P4U8</accession>
<dbReference type="Pfam" id="PF05175">
    <property type="entry name" value="MTS"/>
    <property type="match status" value="1"/>
</dbReference>
<keyword evidence="2" id="KW-0808">Transferase</keyword>
<dbReference type="AlphaFoldDB" id="A0A2W1P4U8"/>
<gene>
    <name evidence="2" type="ORF">CBW46_004930</name>
</gene>
<dbReference type="InterPro" id="IPR029063">
    <property type="entry name" value="SAM-dependent_MTases_sf"/>
</dbReference>
<reference evidence="2" key="1">
    <citation type="submission" date="2018-06" db="EMBL/GenBank/DDBJ databases">
        <title>Paenibacillus xerothermodurans sp. nov. an extremely dry heat resistant spore forming bacterium isolated from the soil of Cape Canaveral, Florida.</title>
        <authorList>
            <person name="Seuylemezian A."/>
            <person name="Kaur N."/>
            <person name="Patil P."/>
            <person name="Patil P."/>
            <person name="Mayilraj S."/>
            <person name="Vaishampayan P."/>
        </authorList>
    </citation>
    <scope>NUCLEOTIDE SEQUENCE [LARGE SCALE GENOMIC DNA]</scope>
    <source>
        <strain evidence="2">ATCC 27380</strain>
    </source>
</reference>
<comment type="caution">
    <text evidence="2">The sequence shown here is derived from an EMBL/GenBank/DDBJ whole genome shotgun (WGS) entry which is preliminary data.</text>
</comment>
<evidence type="ECO:0000313" key="3">
    <source>
        <dbReference type="Proteomes" id="UP000214746"/>
    </source>
</evidence>
<evidence type="ECO:0000313" key="2">
    <source>
        <dbReference type="EMBL" id="PZE22188.1"/>
    </source>
</evidence>
<dbReference type="SUPFAM" id="SSF53335">
    <property type="entry name" value="S-adenosyl-L-methionine-dependent methyltransferases"/>
    <property type="match status" value="1"/>
</dbReference>
<dbReference type="EMBL" id="NHRJ02000002">
    <property type="protein sequence ID" value="PZE22188.1"/>
    <property type="molecule type" value="Genomic_DNA"/>
</dbReference>
<sequence length="182" mass="20501">MAKVLFLYKFIKTPKSIGSVTPSSRFLTGKMIQAVPWHDVNSVAELGTGTGVITGAIKDAARPDTKVLLFERDSYLRAQIRAQYPGYDTYPDAKHLHRVVQKQGIGQLDCIISGLPFANFPQLIRDELMSQIVKSLKPGGHFIAFQYSLQMKKQLSELFHVESIRFVMLNVPPAFVYVCRKK</sequence>
<keyword evidence="3" id="KW-1185">Reference proteome</keyword>
<feature type="domain" description="Methyltransferase small" evidence="1">
    <location>
        <begin position="32"/>
        <end position="160"/>
    </location>
</feature>
<dbReference type="Proteomes" id="UP000214746">
    <property type="component" value="Unassembled WGS sequence"/>
</dbReference>
<dbReference type="InterPro" id="IPR007848">
    <property type="entry name" value="Small_mtfrase_dom"/>
</dbReference>
<dbReference type="OrthoDB" id="9805585at2"/>
<evidence type="ECO:0000259" key="1">
    <source>
        <dbReference type="Pfam" id="PF05175"/>
    </source>
</evidence>
<protein>
    <submittedName>
        <fullName evidence="2">Phospholipid methyltransferase</fullName>
    </submittedName>
</protein>
<dbReference type="GO" id="GO:0032259">
    <property type="term" value="P:methylation"/>
    <property type="evidence" value="ECO:0007669"/>
    <property type="project" value="UniProtKB-KW"/>
</dbReference>
<keyword evidence="2" id="KW-0489">Methyltransferase</keyword>
<proteinExistence type="predicted"/>
<name>A0A2W1P4U8_PAEXE</name>